<protein>
    <submittedName>
        <fullName evidence="3">Uncharacterized protein</fullName>
    </submittedName>
</protein>
<dbReference type="InParanoid" id="E9FVI7"/>
<sequence>MNRLRTVENVEEANTNQDFDENENENDTDEETQPSNSGNRTQDPIPGVVVATLILIVYAGLMMITGVMVYSAYGNEKIAIEGFSPSNSAINDAVITGICPVDNICPFDCIKDPDACIHQSKPPCTPQVWPSRNDCWDSTATNCPNGGCAPPECPMTTTTEPSIQVFRSAFYENQRVVDLINLYPPHSPNRLEVVTTLLYKTVEQFAMLGHFHRCEVHSMAGHCTRQSAHSATTAMSTLDEPPSANHLVPIFWETELSKMHDDLVTNVYKTCLPRNMDYIFDRIEKMIRPFSLKTAAGDECRVCKDFSRAIFDRCYTKDTRYT</sequence>
<dbReference type="HOGENOM" id="CLU_834873_0_0_1"/>
<keyword evidence="2" id="KW-0472">Membrane</keyword>
<keyword evidence="2" id="KW-0812">Transmembrane</keyword>
<dbReference type="AlphaFoldDB" id="E9FVI7"/>
<reference evidence="3 4" key="1">
    <citation type="journal article" date="2011" name="Science">
        <title>The ecoresponsive genome of Daphnia pulex.</title>
        <authorList>
            <person name="Colbourne J.K."/>
            <person name="Pfrender M.E."/>
            <person name="Gilbert D."/>
            <person name="Thomas W.K."/>
            <person name="Tucker A."/>
            <person name="Oakley T.H."/>
            <person name="Tokishita S."/>
            <person name="Aerts A."/>
            <person name="Arnold G.J."/>
            <person name="Basu M.K."/>
            <person name="Bauer D.J."/>
            <person name="Caceres C.E."/>
            <person name="Carmel L."/>
            <person name="Casola C."/>
            <person name="Choi J.H."/>
            <person name="Detter J.C."/>
            <person name="Dong Q."/>
            <person name="Dusheyko S."/>
            <person name="Eads B.D."/>
            <person name="Frohlich T."/>
            <person name="Geiler-Samerotte K.A."/>
            <person name="Gerlach D."/>
            <person name="Hatcher P."/>
            <person name="Jogdeo S."/>
            <person name="Krijgsveld J."/>
            <person name="Kriventseva E.V."/>
            <person name="Kultz D."/>
            <person name="Laforsch C."/>
            <person name="Lindquist E."/>
            <person name="Lopez J."/>
            <person name="Manak J.R."/>
            <person name="Muller J."/>
            <person name="Pangilinan J."/>
            <person name="Patwardhan R.P."/>
            <person name="Pitluck S."/>
            <person name="Pritham E.J."/>
            <person name="Rechtsteiner A."/>
            <person name="Rho M."/>
            <person name="Rogozin I.B."/>
            <person name="Sakarya O."/>
            <person name="Salamov A."/>
            <person name="Schaack S."/>
            <person name="Shapiro H."/>
            <person name="Shiga Y."/>
            <person name="Skalitzky C."/>
            <person name="Smith Z."/>
            <person name="Souvorov A."/>
            <person name="Sung W."/>
            <person name="Tang Z."/>
            <person name="Tsuchiya D."/>
            <person name="Tu H."/>
            <person name="Vos H."/>
            <person name="Wang M."/>
            <person name="Wolf Y.I."/>
            <person name="Yamagata H."/>
            <person name="Yamada T."/>
            <person name="Ye Y."/>
            <person name="Shaw J.R."/>
            <person name="Andrews J."/>
            <person name="Crease T.J."/>
            <person name="Tang H."/>
            <person name="Lucas S.M."/>
            <person name="Robertson H.M."/>
            <person name="Bork P."/>
            <person name="Koonin E.V."/>
            <person name="Zdobnov E.M."/>
            <person name="Grigoriev I.V."/>
            <person name="Lynch M."/>
            <person name="Boore J.L."/>
        </authorList>
    </citation>
    <scope>NUCLEOTIDE SEQUENCE [LARGE SCALE GENOMIC DNA]</scope>
</reference>
<feature type="transmembrane region" description="Helical" evidence="2">
    <location>
        <begin position="45"/>
        <end position="70"/>
    </location>
</feature>
<proteinExistence type="predicted"/>
<dbReference type="Proteomes" id="UP000000305">
    <property type="component" value="Unassembled WGS sequence"/>
</dbReference>
<feature type="compositionally biased region" description="Acidic residues" evidence="1">
    <location>
        <begin position="18"/>
        <end position="32"/>
    </location>
</feature>
<organism evidence="3 4">
    <name type="scientific">Daphnia pulex</name>
    <name type="common">Water flea</name>
    <dbReference type="NCBI Taxonomy" id="6669"/>
    <lineage>
        <taxon>Eukaryota</taxon>
        <taxon>Metazoa</taxon>
        <taxon>Ecdysozoa</taxon>
        <taxon>Arthropoda</taxon>
        <taxon>Crustacea</taxon>
        <taxon>Branchiopoda</taxon>
        <taxon>Diplostraca</taxon>
        <taxon>Cladocera</taxon>
        <taxon>Anomopoda</taxon>
        <taxon>Daphniidae</taxon>
        <taxon>Daphnia</taxon>
    </lineage>
</organism>
<evidence type="ECO:0000313" key="3">
    <source>
        <dbReference type="EMBL" id="EFX88560.1"/>
    </source>
</evidence>
<keyword evidence="2" id="KW-1133">Transmembrane helix</keyword>
<dbReference type="EMBL" id="GL732525">
    <property type="protein sequence ID" value="EFX88560.1"/>
    <property type="molecule type" value="Genomic_DNA"/>
</dbReference>
<accession>E9FVI7</accession>
<keyword evidence="4" id="KW-1185">Reference proteome</keyword>
<feature type="region of interest" description="Disordered" evidence="1">
    <location>
        <begin position="1"/>
        <end position="43"/>
    </location>
</feature>
<evidence type="ECO:0000256" key="1">
    <source>
        <dbReference type="SAM" id="MobiDB-lite"/>
    </source>
</evidence>
<dbReference type="OrthoDB" id="6370353at2759"/>
<name>E9FVI7_DAPPU</name>
<dbReference type="KEGG" id="dpx:DAPPUDRAFT_95375"/>
<evidence type="ECO:0000313" key="4">
    <source>
        <dbReference type="Proteomes" id="UP000000305"/>
    </source>
</evidence>
<gene>
    <name evidence="3" type="ORF">DAPPUDRAFT_95375</name>
</gene>
<evidence type="ECO:0000256" key="2">
    <source>
        <dbReference type="SAM" id="Phobius"/>
    </source>
</evidence>